<gene>
    <name evidence="1" type="ORF">DCP75_12700</name>
</gene>
<proteinExistence type="predicted"/>
<dbReference type="Pfam" id="PF13698">
    <property type="entry name" value="DUF4156"/>
    <property type="match status" value="1"/>
</dbReference>
<protein>
    <submittedName>
        <fullName evidence="1">DUF4156 domain-containing protein</fullName>
    </submittedName>
</protein>
<dbReference type="AlphaFoldDB" id="A0A3C1KPH7"/>
<dbReference type="EMBL" id="DMND01000174">
    <property type="protein sequence ID" value="HAN28557.1"/>
    <property type="molecule type" value="Genomic_DNA"/>
</dbReference>
<accession>A0A3C1KPH7</accession>
<dbReference type="PROSITE" id="PS51257">
    <property type="entry name" value="PROKAR_LIPOPROTEIN"/>
    <property type="match status" value="1"/>
</dbReference>
<dbReference type="STRING" id="1121937.GCA_000423125_00434"/>
<name>A0A3C1KPH7_9GAMM</name>
<dbReference type="Proteomes" id="UP000259273">
    <property type="component" value="Unassembled WGS sequence"/>
</dbReference>
<dbReference type="InterPro" id="IPR025294">
    <property type="entry name" value="DUF4156"/>
</dbReference>
<sequence length="107" mass="11503">MNAHTVRSLATLAVVSALVAGCTWVKIPDDARALPLLEASEVAQCKRLGSITTNVAWKVAGIERGENKVRVELDNLARERALTMGGNAVVRESIHEGTGDYTAWMCP</sequence>
<evidence type="ECO:0000313" key="1">
    <source>
        <dbReference type="EMBL" id="HAN28557.1"/>
    </source>
</evidence>
<reference evidence="1 2" key="1">
    <citation type="journal article" date="2018" name="Nat. Biotechnol.">
        <title>A standardized bacterial taxonomy based on genome phylogeny substantially revises the tree of life.</title>
        <authorList>
            <person name="Parks D.H."/>
            <person name="Chuvochina M."/>
            <person name="Waite D.W."/>
            <person name="Rinke C."/>
            <person name="Skarshewski A."/>
            <person name="Chaumeil P.A."/>
            <person name="Hugenholtz P."/>
        </authorList>
    </citation>
    <scope>NUCLEOTIDE SEQUENCE [LARGE SCALE GENOMIC DNA]</scope>
    <source>
        <strain evidence="1">UBA9158</strain>
    </source>
</reference>
<comment type="caution">
    <text evidence="1">The sequence shown here is derived from an EMBL/GenBank/DDBJ whole genome shotgun (WGS) entry which is preliminary data.</text>
</comment>
<evidence type="ECO:0000313" key="2">
    <source>
        <dbReference type="Proteomes" id="UP000259273"/>
    </source>
</evidence>
<organism evidence="1 2">
    <name type="scientific">Haliea salexigens</name>
    <dbReference type="NCBI Taxonomy" id="287487"/>
    <lineage>
        <taxon>Bacteria</taxon>
        <taxon>Pseudomonadati</taxon>
        <taxon>Pseudomonadota</taxon>
        <taxon>Gammaproteobacteria</taxon>
        <taxon>Cellvibrionales</taxon>
        <taxon>Halieaceae</taxon>
        <taxon>Haliea</taxon>
    </lineage>
</organism>